<reference evidence="4" key="1">
    <citation type="submission" date="2024-04" db="EMBL/GenBank/DDBJ databases">
        <title>Salinicola lusitanus LLJ914,a marine bacterium isolated from the Okinawa Trough.</title>
        <authorList>
            <person name="Li J."/>
        </authorList>
    </citation>
    <scope>NUCLEOTIDE SEQUENCE [LARGE SCALE GENOMIC DNA]</scope>
</reference>
<protein>
    <recommendedName>
        <fullName evidence="2">L1 transposable element RRM domain-containing protein</fullName>
    </recommendedName>
</protein>
<feature type="domain" description="L1 transposable element RRM" evidence="2">
    <location>
        <begin position="108"/>
        <end position="201"/>
    </location>
</feature>
<evidence type="ECO:0000256" key="1">
    <source>
        <dbReference type="SAM" id="Coils"/>
    </source>
</evidence>
<evidence type="ECO:0000313" key="3">
    <source>
        <dbReference type="EMBL" id="KAK7933575.1"/>
    </source>
</evidence>
<dbReference type="InterPro" id="IPR043636">
    <property type="entry name" value="L1_RRM_dom"/>
</dbReference>
<dbReference type="Gene3D" id="3.30.70.1820">
    <property type="entry name" value="L1 transposable element, RRM domain"/>
    <property type="match status" value="1"/>
</dbReference>
<sequence length="270" mass="31199">MAAEQDQVTLQTLMDAFGGLRLEVTNQITAASLSFTNQLSASTNTLNVTLNEMNHKLEMLNHQVTEVQQRVSRNEDDIEDLKKRLQNQEKTTTYLKQKLEAQENYSRRSNMRIIKVPEKAEGQDTIGFVQKLLIHLFGQENFPTAPPIEIAHRSPTQRRGDRSSAHPRPLVVKFLRLQDKIKTLRLARQKGTLMLENTRIHFFPDFSAEVLNQRRAFDPIKKKLQEMNVQYALLYPAVLRVNIGDVPRMFHSHGEAENFLKEVMQQHSPM</sequence>
<evidence type="ECO:0000313" key="4">
    <source>
        <dbReference type="Proteomes" id="UP001460270"/>
    </source>
</evidence>
<organism evidence="3 4">
    <name type="scientific">Mugilogobius chulae</name>
    <name type="common">yellowstripe goby</name>
    <dbReference type="NCBI Taxonomy" id="88201"/>
    <lineage>
        <taxon>Eukaryota</taxon>
        <taxon>Metazoa</taxon>
        <taxon>Chordata</taxon>
        <taxon>Craniata</taxon>
        <taxon>Vertebrata</taxon>
        <taxon>Euteleostomi</taxon>
        <taxon>Actinopterygii</taxon>
        <taxon>Neopterygii</taxon>
        <taxon>Teleostei</taxon>
        <taxon>Neoteleostei</taxon>
        <taxon>Acanthomorphata</taxon>
        <taxon>Gobiaria</taxon>
        <taxon>Gobiiformes</taxon>
        <taxon>Gobioidei</taxon>
        <taxon>Gobiidae</taxon>
        <taxon>Gobionellinae</taxon>
        <taxon>Mugilogobius</taxon>
    </lineage>
</organism>
<keyword evidence="1" id="KW-0175">Coiled coil</keyword>
<keyword evidence="4" id="KW-1185">Reference proteome</keyword>
<evidence type="ECO:0000259" key="2">
    <source>
        <dbReference type="Pfam" id="PF02994"/>
    </source>
</evidence>
<dbReference type="AlphaFoldDB" id="A0AAW0Q3J4"/>
<proteinExistence type="predicted"/>
<dbReference type="InterPro" id="IPR004244">
    <property type="entry name" value="Transposase_22"/>
</dbReference>
<dbReference type="Gene3D" id="3.30.250.20">
    <property type="entry name" value="L1 transposable element, C-terminal domain"/>
    <property type="match status" value="1"/>
</dbReference>
<dbReference type="EMBL" id="JBBPFD010000003">
    <property type="protein sequence ID" value="KAK7933575.1"/>
    <property type="molecule type" value="Genomic_DNA"/>
</dbReference>
<dbReference type="Proteomes" id="UP001460270">
    <property type="component" value="Unassembled WGS sequence"/>
</dbReference>
<accession>A0AAW0Q3J4</accession>
<feature type="coiled-coil region" evidence="1">
    <location>
        <begin position="50"/>
        <end position="98"/>
    </location>
</feature>
<dbReference type="Pfam" id="PF02994">
    <property type="entry name" value="Transposase_22"/>
    <property type="match status" value="1"/>
</dbReference>
<name>A0AAW0Q3J4_9GOBI</name>
<dbReference type="InterPro" id="IPR042566">
    <property type="entry name" value="L1_C"/>
</dbReference>
<dbReference type="PANTHER" id="PTHR11505">
    <property type="entry name" value="L1 TRANSPOSABLE ELEMENT-RELATED"/>
    <property type="match status" value="1"/>
</dbReference>
<comment type="caution">
    <text evidence="3">The sequence shown here is derived from an EMBL/GenBank/DDBJ whole genome shotgun (WGS) entry which is preliminary data.</text>
</comment>
<gene>
    <name evidence="3" type="ORF">WMY93_004471</name>
</gene>